<dbReference type="InterPro" id="IPR038277">
    <property type="entry name" value="UreF_sf"/>
</dbReference>
<keyword evidence="4" id="KW-0378">Hydrolase</keyword>
<keyword evidence="3" id="KW-0677">Repeat</keyword>
<dbReference type="Pfam" id="PF07725">
    <property type="entry name" value="LRR_3"/>
    <property type="match status" value="1"/>
</dbReference>
<dbReference type="Gene3D" id="3.40.50.300">
    <property type="entry name" value="P-loop containing nucleotide triphosphate hydrolases"/>
    <property type="match status" value="1"/>
</dbReference>
<dbReference type="Pfam" id="PF01582">
    <property type="entry name" value="TIR"/>
    <property type="match status" value="1"/>
</dbReference>
<evidence type="ECO:0000313" key="9">
    <source>
        <dbReference type="EMBL" id="TQE09356.1"/>
    </source>
</evidence>
<comment type="caution">
    <text evidence="9">The sequence shown here is derived from an EMBL/GenBank/DDBJ whole genome shotgun (WGS) entry which is preliminary data.</text>
</comment>
<dbReference type="SUPFAM" id="SSF52058">
    <property type="entry name" value="L domain-like"/>
    <property type="match status" value="1"/>
</dbReference>
<keyword evidence="10" id="KW-1185">Reference proteome</keyword>
<evidence type="ECO:0000259" key="8">
    <source>
        <dbReference type="PROSITE" id="PS50104"/>
    </source>
</evidence>
<dbReference type="Gene3D" id="3.80.10.10">
    <property type="entry name" value="Ribonuclease Inhibitor"/>
    <property type="match status" value="2"/>
</dbReference>
<evidence type="ECO:0000256" key="3">
    <source>
        <dbReference type="ARBA" id="ARBA00022737"/>
    </source>
</evidence>
<sequence length="1401" mass="157085">MQLATNAAAVSSSSPARQWKYEVFLSFRGEDTRKSFVGHMYTALHNKGILTFKDDIRLEHGKSISTALLKAIEESKLALVILSPNYANSSWCLNELVKIMQCRKDMGQEVVPIFHNVDPSEVRHQTGRFLLAVRNVTEHEEVYSEDRNNINRWRAALREVAGLKGWDLQHWVEAELVESVATWVLNRSLYASSTVDEGLVGMESRIDKILQDHICGWMTDCVRIIGIHGMRGIGKTTVARAVYDQICHHYERSCILSNVRYETSKNGLVSLQEKLLSKILVEKIGNIEVEHIGAAMIKKRLAFLKVLLVVDDVDQLAQLEKLAGGRDWFGPGSRIIITSTDEHLLKVHAVDGIYNATGLDHDEALKLLSSKAFKKGDHREDYLSLCSDIVQYAGGLPLAIIVVGSFLCGRSILEWKSAIDRLRNTSDRSIMDVLHISFDGLSETEKEIFLHIACFFKGKDRVRVTEILNYCRLYPEIGLTILSEKSLITFSGNKLEMHGLLQEMGWQIVSRESATDPGKRSRLWSHEDIHNVLTKNKGTNVVQGIVMELPKLEVAHWNPEAFSNLSQLRFLQVHNVHLSQGLTCLPESLRLLEWTGYPLRSLPQYFQPDELIELNLCHSNLDQLWKGIKRFPKLKFIKICHSHHISETPDFTGVQELESLDLEGCKNLVAIHPSLGLLKKLTLLNLKDCESLSSLPGKIEMKSLETFILSGCLKVKQVPEFGNMQLLSVLKLDETAIETIPESIEHLSGLVILDLSNCKDLVCLPSTINRLKSLKNLNLSGCLKLGEEQESTLEVECLEKNDDSRTAETEVPNFGVMQKVKKPVTFWSPSFGLCNLTDLNLSNCKLREGAFLNGLGVLSSLVALNLSGNNFVSLPSSIRSLVKLENINVENCKRLTELSGLPSNSKLDVRADGCSSLEIFNASELNVLEKSYFNFLNCFKLNDNQSLLNMSFEMLKKFLRQGTSSARETFQIAIPGSEIPKWFSHQSNVGSSLTIDLPPLWNNGKFMGYALCAVFVLDEHCVVDEHDTFQFKTFHATHHLVCRLKHNGKQLEVCGTQPAFRFSEKFCQVDSDHLWMFYVSRDKYFGTDWHNSCSQIEFLFETRGPGLKVKKCGVRLIYKQDVQALQSESATVNTSIFPVEEDVINMIDDNVTHTSSDMTLHQREWQLVHSNGFSHSVGINEDITKRASSDSFLQWTQWQLLDSILPTGGFTHSFGLEAAIQARMVSSPEDLQTFIIRLLENTGSLLLPFVYSTTISPNLETTRKLDKMLDAMLTDEVVRKASISKGTELMRVAAAVYAEIPSVTSTMEACLSSGDVSFHHAHAFGLICGLLGLDSTTTQRAYMFITMRDVISAATRLNLVGPLGAAVLQHKIASGAAEAILNRWKDRPVEEASQALSLPQI</sequence>
<protein>
    <recommendedName>
        <fullName evidence="1">ADP-ribosyl cyclase/cyclic ADP-ribose hydrolase</fullName>
        <ecNumber evidence="1">3.2.2.6</ecNumber>
    </recommendedName>
</protein>
<dbReference type="Gene3D" id="1.10.8.430">
    <property type="entry name" value="Helical domain of apoptotic protease-activating factors"/>
    <property type="match status" value="1"/>
</dbReference>
<evidence type="ECO:0000256" key="7">
    <source>
        <dbReference type="ARBA" id="ARBA00047304"/>
    </source>
</evidence>
<dbReference type="EC" id="3.2.2.6" evidence="1"/>
<dbReference type="InterPro" id="IPR011713">
    <property type="entry name" value="Leu-rich_rpt_3"/>
</dbReference>
<evidence type="ECO:0000313" key="10">
    <source>
        <dbReference type="Proteomes" id="UP000315295"/>
    </source>
</evidence>
<dbReference type="PRINTS" id="PR00364">
    <property type="entry name" value="DISEASERSIST"/>
</dbReference>
<keyword evidence="2" id="KW-0433">Leucine-rich repeat</keyword>
<reference evidence="9 10" key="1">
    <citation type="journal article" date="2019" name="G3 (Bethesda)">
        <title>Sequencing of a Wild Apple (Malus baccata) Genome Unravels the Differences Between Cultivated and Wild Apple Species Regarding Disease Resistance and Cold Tolerance.</title>
        <authorList>
            <person name="Chen X."/>
        </authorList>
    </citation>
    <scope>NUCLEOTIDE SEQUENCE [LARGE SCALE GENOMIC DNA]</scope>
    <source>
        <strain evidence="10">cv. Shandingzi</strain>
        <tissue evidence="9">Leaves</tissue>
    </source>
</reference>
<dbReference type="GO" id="GO:0043531">
    <property type="term" value="F:ADP binding"/>
    <property type="evidence" value="ECO:0007669"/>
    <property type="project" value="InterPro"/>
</dbReference>
<comment type="catalytic activity">
    <reaction evidence="7">
        <text>NAD(+) + H2O = ADP-D-ribose + nicotinamide + H(+)</text>
        <dbReference type="Rhea" id="RHEA:16301"/>
        <dbReference type="ChEBI" id="CHEBI:15377"/>
        <dbReference type="ChEBI" id="CHEBI:15378"/>
        <dbReference type="ChEBI" id="CHEBI:17154"/>
        <dbReference type="ChEBI" id="CHEBI:57540"/>
        <dbReference type="ChEBI" id="CHEBI:57967"/>
        <dbReference type="EC" id="3.2.2.6"/>
    </reaction>
    <physiologicalReaction direction="left-to-right" evidence="7">
        <dbReference type="Rhea" id="RHEA:16302"/>
    </physiologicalReaction>
</comment>
<dbReference type="Pfam" id="PF23282">
    <property type="entry name" value="WHD_ROQ1"/>
    <property type="match status" value="1"/>
</dbReference>
<comment type="similarity">
    <text evidence="6">Belongs to the UreF family.</text>
</comment>
<dbReference type="InterPro" id="IPR032675">
    <property type="entry name" value="LRR_dom_sf"/>
</dbReference>
<evidence type="ECO:0000256" key="2">
    <source>
        <dbReference type="ARBA" id="ARBA00022614"/>
    </source>
</evidence>
<dbReference type="PANTHER" id="PTHR11017">
    <property type="entry name" value="LEUCINE-RICH REPEAT-CONTAINING PROTEIN"/>
    <property type="match status" value="1"/>
</dbReference>
<name>A0A540NEC0_MALBA</name>
<dbReference type="InterPro" id="IPR045344">
    <property type="entry name" value="C-JID"/>
</dbReference>
<dbReference type="Pfam" id="PF20160">
    <property type="entry name" value="C-JID"/>
    <property type="match status" value="1"/>
</dbReference>
<organism evidence="9 10">
    <name type="scientific">Malus baccata</name>
    <name type="common">Siberian crab apple</name>
    <name type="synonym">Pyrus baccata</name>
    <dbReference type="NCBI Taxonomy" id="106549"/>
    <lineage>
        <taxon>Eukaryota</taxon>
        <taxon>Viridiplantae</taxon>
        <taxon>Streptophyta</taxon>
        <taxon>Embryophyta</taxon>
        <taxon>Tracheophyta</taxon>
        <taxon>Spermatophyta</taxon>
        <taxon>Magnoliopsida</taxon>
        <taxon>eudicotyledons</taxon>
        <taxon>Gunneridae</taxon>
        <taxon>Pentapetalae</taxon>
        <taxon>rosids</taxon>
        <taxon>fabids</taxon>
        <taxon>Rosales</taxon>
        <taxon>Rosaceae</taxon>
        <taxon>Amygdaloideae</taxon>
        <taxon>Maleae</taxon>
        <taxon>Malus</taxon>
    </lineage>
</organism>
<dbReference type="InterPro" id="IPR002182">
    <property type="entry name" value="NB-ARC"/>
</dbReference>
<dbReference type="Proteomes" id="UP000315295">
    <property type="component" value="Unassembled WGS sequence"/>
</dbReference>
<evidence type="ECO:0000256" key="1">
    <source>
        <dbReference type="ARBA" id="ARBA00011982"/>
    </source>
</evidence>
<dbReference type="InterPro" id="IPR044974">
    <property type="entry name" value="Disease_R_plants"/>
</dbReference>
<dbReference type="PANTHER" id="PTHR11017:SF527">
    <property type="entry name" value="TMV RESISTANCE PROTEIN N-LIKE"/>
    <property type="match status" value="1"/>
</dbReference>
<dbReference type="EMBL" id="VIEB01000058">
    <property type="protein sequence ID" value="TQE09356.1"/>
    <property type="molecule type" value="Genomic_DNA"/>
</dbReference>
<gene>
    <name evidence="9" type="ORF">C1H46_004993</name>
</gene>
<dbReference type="SUPFAM" id="SSF52200">
    <property type="entry name" value="Toll/Interleukin receptor TIR domain"/>
    <property type="match status" value="1"/>
</dbReference>
<dbReference type="InterPro" id="IPR058192">
    <property type="entry name" value="WHD_ROQ1-like"/>
</dbReference>
<dbReference type="PROSITE" id="PS50104">
    <property type="entry name" value="TIR"/>
    <property type="match status" value="1"/>
</dbReference>
<dbReference type="InterPro" id="IPR001611">
    <property type="entry name" value="Leu-rich_rpt"/>
</dbReference>
<dbReference type="GO" id="GO:0016151">
    <property type="term" value="F:nickel cation binding"/>
    <property type="evidence" value="ECO:0007669"/>
    <property type="project" value="InterPro"/>
</dbReference>
<dbReference type="Gene3D" id="3.40.50.10140">
    <property type="entry name" value="Toll/interleukin-1 receptor homology (TIR) domain"/>
    <property type="match status" value="1"/>
</dbReference>
<dbReference type="FunFam" id="3.40.50.10140:FF:000007">
    <property type="entry name" value="Disease resistance protein (TIR-NBS-LRR class)"/>
    <property type="match status" value="1"/>
</dbReference>
<dbReference type="InterPro" id="IPR035897">
    <property type="entry name" value="Toll_tir_struct_dom_sf"/>
</dbReference>
<dbReference type="InterPro" id="IPR042197">
    <property type="entry name" value="Apaf_helical"/>
</dbReference>
<keyword evidence="5" id="KW-0520">NAD</keyword>
<dbReference type="SMART" id="SM00255">
    <property type="entry name" value="TIR"/>
    <property type="match status" value="1"/>
</dbReference>
<dbReference type="InterPro" id="IPR000157">
    <property type="entry name" value="TIR_dom"/>
</dbReference>
<dbReference type="Pfam" id="PF00931">
    <property type="entry name" value="NB-ARC"/>
    <property type="match status" value="1"/>
</dbReference>
<dbReference type="SMART" id="SM00369">
    <property type="entry name" value="LRR_TYP"/>
    <property type="match status" value="3"/>
</dbReference>
<dbReference type="Pfam" id="PF01730">
    <property type="entry name" value="UreF"/>
    <property type="match status" value="1"/>
</dbReference>
<dbReference type="GO" id="GO:0007165">
    <property type="term" value="P:signal transduction"/>
    <property type="evidence" value="ECO:0007669"/>
    <property type="project" value="InterPro"/>
</dbReference>
<dbReference type="GO" id="GO:0061809">
    <property type="term" value="F:NAD+ nucleosidase activity, cyclic ADP-ribose generating"/>
    <property type="evidence" value="ECO:0007669"/>
    <property type="project" value="UniProtKB-EC"/>
</dbReference>
<dbReference type="SUPFAM" id="SSF52540">
    <property type="entry name" value="P-loop containing nucleoside triphosphate hydrolases"/>
    <property type="match status" value="1"/>
</dbReference>
<dbReference type="GO" id="GO:0006952">
    <property type="term" value="P:defense response"/>
    <property type="evidence" value="ECO:0007669"/>
    <property type="project" value="InterPro"/>
</dbReference>
<dbReference type="InterPro" id="IPR027417">
    <property type="entry name" value="P-loop_NTPase"/>
</dbReference>
<proteinExistence type="inferred from homology"/>
<accession>A0A540NEC0</accession>
<dbReference type="InterPro" id="IPR002639">
    <property type="entry name" value="UreF"/>
</dbReference>
<evidence type="ECO:0000256" key="5">
    <source>
        <dbReference type="ARBA" id="ARBA00023027"/>
    </source>
</evidence>
<dbReference type="InterPro" id="IPR003591">
    <property type="entry name" value="Leu-rich_rpt_typical-subtyp"/>
</dbReference>
<evidence type="ECO:0000256" key="4">
    <source>
        <dbReference type="ARBA" id="ARBA00022801"/>
    </source>
</evidence>
<evidence type="ECO:0000256" key="6">
    <source>
        <dbReference type="ARBA" id="ARBA00046339"/>
    </source>
</evidence>
<dbReference type="PROSITE" id="PS51450">
    <property type="entry name" value="LRR"/>
    <property type="match status" value="1"/>
</dbReference>
<dbReference type="Gene3D" id="1.10.4190.10">
    <property type="entry name" value="Urease accessory protein UreF"/>
    <property type="match status" value="1"/>
</dbReference>
<feature type="domain" description="TIR" evidence="8">
    <location>
        <begin position="19"/>
        <end position="188"/>
    </location>
</feature>